<dbReference type="OrthoDB" id="3748934at2"/>
<feature type="transmembrane region" description="Helical" evidence="2">
    <location>
        <begin position="6"/>
        <end position="30"/>
    </location>
</feature>
<dbReference type="EMBL" id="PGEZ01000001">
    <property type="protein sequence ID" value="PJJ55867.1"/>
    <property type="molecule type" value="Genomic_DNA"/>
</dbReference>
<keyword evidence="2" id="KW-0472">Membrane</keyword>
<feature type="compositionally biased region" description="Basic and acidic residues" evidence="1">
    <location>
        <begin position="53"/>
        <end position="65"/>
    </location>
</feature>
<evidence type="ECO:0000256" key="2">
    <source>
        <dbReference type="SAM" id="Phobius"/>
    </source>
</evidence>
<evidence type="ECO:0000256" key="1">
    <source>
        <dbReference type="SAM" id="MobiDB-lite"/>
    </source>
</evidence>
<evidence type="ECO:0000313" key="4">
    <source>
        <dbReference type="Proteomes" id="UP000230842"/>
    </source>
</evidence>
<sequence>MSAEAWIVTVASAVAVLALVAAVLSFGLLLRLRRQVAALQTDRARAGDLGTEPADRPAPADHPADGDDAEDRPSTAPGVLEGRIAAPGGSHTARVPGDPGAVVTRDGRVVVLPTGEQVVAATMGRPLIRGAVLSHGLLYALRPQSRDRIRGIVRREFRRRRRIRARAARAAARAARIRPEPAPPPAADTFEEKGNR</sequence>
<evidence type="ECO:0000313" key="3">
    <source>
        <dbReference type="EMBL" id="PJJ55867.1"/>
    </source>
</evidence>
<dbReference type="Proteomes" id="UP000230842">
    <property type="component" value="Unassembled WGS sequence"/>
</dbReference>
<organism evidence="3 4">
    <name type="scientific">Mumia flava</name>
    <dbReference type="NCBI Taxonomy" id="1348852"/>
    <lineage>
        <taxon>Bacteria</taxon>
        <taxon>Bacillati</taxon>
        <taxon>Actinomycetota</taxon>
        <taxon>Actinomycetes</taxon>
        <taxon>Propionibacteriales</taxon>
        <taxon>Nocardioidaceae</taxon>
        <taxon>Mumia</taxon>
    </lineage>
</organism>
<accession>A0A0B2BC95</accession>
<keyword evidence="2" id="KW-0812">Transmembrane</keyword>
<proteinExistence type="predicted"/>
<name>A0A0B2BC95_9ACTN</name>
<reference evidence="3 4" key="1">
    <citation type="submission" date="2017-11" db="EMBL/GenBank/DDBJ databases">
        <title>Genomic Encyclopedia of Archaeal and Bacterial Type Strains, Phase II (KMG-II): From Individual Species to Whole Genera.</title>
        <authorList>
            <person name="Goeker M."/>
        </authorList>
    </citation>
    <scope>NUCLEOTIDE SEQUENCE [LARGE SCALE GENOMIC DNA]</scope>
    <source>
        <strain evidence="3 4">DSM 27763</strain>
    </source>
</reference>
<feature type="region of interest" description="Disordered" evidence="1">
    <location>
        <begin position="170"/>
        <end position="196"/>
    </location>
</feature>
<keyword evidence="2" id="KW-1133">Transmembrane helix</keyword>
<comment type="caution">
    <text evidence="3">The sequence shown here is derived from an EMBL/GenBank/DDBJ whole genome shotgun (WGS) entry which is preliminary data.</text>
</comment>
<feature type="region of interest" description="Disordered" evidence="1">
    <location>
        <begin position="46"/>
        <end position="100"/>
    </location>
</feature>
<keyword evidence="4" id="KW-1185">Reference proteome</keyword>
<gene>
    <name evidence="3" type="ORF">CLV56_0066</name>
</gene>
<dbReference type="RefSeq" id="WP_039359164.1">
    <property type="nucleotide sequence ID" value="NZ_PGEZ01000001.1"/>
</dbReference>
<protein>
    <submittedName>
        <fullName evidence="3">Uncharacterized protein</fullName>
    </submittedName>
</protein>
<dbReference type="AlphaFoldDB" id="A0A0B2BC95"/>